<keyword evidence="1" id="KW-0732">Signal</keyword>
<protein>
    <submittedName>
        <fullName evidence="2">Uncharacterized protein</fullName>
    </submittedName>
</protein>
<reference evidence="2 3" key="1">
    <citation type="journal article" date="2019" name="ACS Chem. Biol.">
        <title>Identification and Mobilization of a Cryptic Antibiotic Biosynthesis Gene Locus from a Human-Pathogenic Nocardia Isolate.</title>
        <authorList>
            <person name="Herisse M."/>
            <person name="Ishida K."/>
            <person name="Porter J.L."/>
            <person name="Howden B."/>
            <person name="Hertweck C."/>
            <person name="Stinear T.P."/>
            <person name="Pidot S.J."/>
        </authorList>
    </citation>
    <scope>NUCLEOTIDE SEQUENCE [LARGE SCALE GENOMIC DNA]</scope>
    <source>
        <strain evidence="2 3">AUSMDU00024985</strain>
    </source>
</reference>
<dbReference type="EMBL" id="CP046171">
    <property type="protein sequence ID" value="QIS04317.1"/>
    <property type="molecule type" value="Genomic_DNA"/>
</dbReference>
<name>A0A6G9XTU0_NOCBR</name>
<organism evidence="2 3">
    <name type="scientific">Nocardia brasiliensis</name>
    <dbReference type="NCBI Taxonomy" id="37326"/>
    <lineage>
        <taxon>Bacteria</taxon>
        <taxon>Bacillati</taxon>
        <taxon>Actinomycetota</taxon>
        <taxon>Actinomycetes</taxon>
        <taxon>Mycobacteriales</taxon>
        <taxon>Nocardiaceae</taxon>
        <taxon>Nocardia</taxon>
    </lineage>
</organism>
<dbReference type="Proteomes" id="UP000501705">
    <property type="component" value="Chromosome"/>
</dbReference>
<feature type="signal peptide" evidence="1">
    <location>
        <begin position="1"/>
        <end position="26"/>
    </location>
</feature>
<evidence type="ECO:0000256" key="1">
    <source>
        <dbReference type="SAM" id="SignalP"/>
    </source>
</evidence>
<dbReference type="AlphaFoldDB" id="A0A6G9XTU0"/>
<feature type="chain" id="PRO_5026119479" evidence="1">
    <location>
        <begin position="27"/>
        <end position="125"/>
    </location>
</feature>
<evidence type="ECO:0000313" key="3">
    <source>
        <dbReference type="Proteomes" id="UP000501705"/>
    </source>
</evidence>
<proteinExistence type="predicted"/>
<evidence type="ECO:0000313" key="2">
    <source>
        <dbReference type="EMBL" id="QIS04317.1"/>
    </source>
</evidence>
<sequence length="125" mass="13307">MKVLKTAAVVVSIMGFSAIIMQPAQARENVTSYECEHVSLQETEERNVDGKPLYSLLATGCKSREGQPGEGGEKVSVFHAKRGEVLNRRGETIEKGDIIGSCENTEEGDQQGLIVGSGCHGDVAG</sequence>
<accession>A0A6G9XTU0</accession>
<dbReference type="RefSeq" id="WP_167463436.1">
    <property type="nucleotide sequence ID" value="NZ_CP046171.1"/>
</dbReference>
<gene>
    <name evidence="2" type="ORF">F5X71_20050</name>
</gene>